<evidence type="ECO:0000313" key="2">
    <source>
        <dbReference type="EMBL" id="CAI8055807.1"/>
    </source>
</evidence>
<feature type="region of interest" description="Disordered" evidence="1">
    <location>
        <begin position="64"/>
        <end position="92"/>
    </location>
</feature>
<organism evidence="2 3">
    <name type="scientific">Geodia barretti</name>
    <name type="common">Barrett's horny sponge</name>
    <dbReference type="NCBI Taxonomy" id="519541"/>
    <lineage>
        <taxon>Eukaryota</taxon>
        <taxon>Metazoa</taxon>
        <taxon>Porifera</taxon>
        <taxon>Demospongiae</taxon>
        <taxon>Heteroscleromorpha</taxon>
        <taxon>Tetractinellida</taxon>
        <taxon>Astrophorina</taxon>
        <taxon>Geodiidae</taxon>
        <taxon>Geodia</taxon>
    </lineage>
</organism>
<name>A0AA35TZB1_GEOBA</name>
<feature type="non-terminal residue" evidence="2">
    <location>
        <position position="92"/>
    </location>
</feature>
<protein>
    <submittedName>
        <fullName evidence="2">Uncharacterized protein</fullName>
    </submittedName>
</protein>
<dbReference type="AlphaFoldDB" id="A0AA35TZB1"/>
<comment type="caution">
    <text evidence="2">The sequence shown here is derived from an EMBL/GenBank/DDBJ whole genome shotgun (WGS) entry which is preliminary data.</text>
</comment>
<proteinExistence type="predicted"/>
<evidence type="ECO:0000256" key="1">
    <source>
        <dbReference type="SAM" id="MobiDB-lite"/>
    </source>
</evidence>
<reference evidence="2" key="1">
    <citation type="submission" date="2023-03" db="EMBL/GenBank/DDBJ databases">
        <authorList>
            <person name="Steffen K."/>
            <person name="Cardenas P."/>
        </authorList>
    </citation>
    <scope>NUCLEOTIDE SEQUENCE</scope>
</reference>
<accession>A0AA35TZB1</accession>
<dbReference type="Proteomes" id="UP001174909">
    <property type="component" value="Unassembled WGS sequence"/>
</dbReference>
<sequence length="92" mass="10225">SSEVSEQFQHLLPREAEQLEILIFPSRTLARHIKQVPQYEGAEWISLARPSLVLTVVSGSSAEESTNAARWNRHGVVGTDAQETRSPTLSEI</sequence>
<dbReference type="EMBL" id="CASHTH010004308">
    <property type="protein sequence ID" value="CAI8055807.1"/>
    <property type="molecule type" value="Genomic_DNA"/>
</dbReference>
<gene>
    <name evidence="2" type="ORF">GBAR_LOCUS30438</name>
</gene>
<keyword evidence="3" id="KW-1185">Reference proteome</keyword>
<evidence type="ECO:0000313" key="3">
    <source>
        <dbReference type="Proteomes" id="UP001174909"/>
    </source>
</evidence>